<keyword evidence="2" id="KW-0732">Signal</keyword>
<dbReference type="PANTHER" id="PTHR35889">
    <property type="entry name" value="CYCLOINULO-OLIGOSACCHARIDE FRUCTANOTRANSFERASE-RELATED"/>
    <property type="match status" value="1"/>
</dbReference>
<feature type="compositionally biased region" description="Low complexity" evidence="1">
    <location>
        <begin position="657"/>
        <end position="670"/>
    </location>
</feature>
<dbReference type="InterPro" id="IPR011429">
    <property type="entry name" value="Cyt_c_Planctomycete-type"/>
</dbReference>
<organism evidence="6 7">
    <name type="scientific">Humisphaera borealis</name>
    <dbReference type="NCBI Taxonomy" id="2807512"/>
    <lineage>
        <taxon>Bacteria</taxon>
        <taxon>Pseudomonadati</taxon>
        <taxon>Planctomycetota</taxon>
        <taxon>Phycisphaerae</taxon>
        <taxon>Tepidisphaerales</taxon>
        <taxon>Tepidisphaeraceae</taxon>
        <taxon>Humisphaera</taxon>
    </lineage>
</organism>
<keyword evidence="7" id="KW-1185">Reference proteome</keyword>
<evidence type="ECO:0000256" key="2">
    <source>
        <dbReference type="SAM" id="SignalP"/>
    </source>
</evidence>
<dbReference type="PANTHER" id="PTHR35889:SF3">
    <property type="entry name" value="F-BOX DOMAIN-CONTAINING PROTEIN"/>
    <property type="match status" value="1"/>
</dbReference>
<name>A0A7M2X0W7_9BACT</name>
<protein>
    <submittedName>
        <fullName evidence="6">PSD1 domain-containing protein</fullName>
    </submittedName>
</protein>
<dbReference type="EMBL" id="CP063458">
    <property type="protein sequence ID" value="QOV90380.1"/>
    <property type="molecule type" value="Genomic_DNA"/>
</dbReference>
<feature type="region of interest" description="Disordered" evidence="1">
    <location>
        <begin position="763"/>
        <end position="794"/>
    </location>
</feature>
<dbReference type="Pfam" id="PF07635">
    <property type="entry name" value="PSCyt1"/>
    <property type="match status" value="1"/>
</dbReference>
<feature type="chain" id="PRO_5034041180" evidence="2">
    <location>
        <begin position="24"/>
        <end position="1074"/>
    </location>
</feature>
<dbReference type="InterPro" id="IPR022655">
    <property type="entry name" value="DUF1553"/>
</dbReference>
<gene>
    <name evidence="6" type="ORF">IPV69_03150</name>
</gene>
<feature type="domain" description="DUF1553" evidence="4">
    <location>
        <begin position="794"/>
        <end position="1030"/>
    </location>
</feature>
<dbReference type="Pfam" id="PF07583">
    <property type="entry name" value="PSCyt2"/>
    <property type="match status" value="1"/>
</dbReference>
<reference evidence="6 7" key="1">
    <citation type="submission" date="2020-10" db="EMBL/GenBank/DDBJ databases">
        <title>Wide distribution of Phycisphaera-like planctomycetes from WD2101 soil group in peatlands and genome analysis of the first cultivated representative.</title>
        <authorList>
            <person name="Dedysh S.N."/>
            <person name="Beletsky A.V."/>
            <person name="Ivanova A."/>
            <person name="Kulichevskaya I.S."/>
            <person name="Suzina N.E."/>
            <person name="Philippov D.A."/>
            <person name="Rakitin A.L."/>
            <person name="Mardanov A.V."/>
            <person name="Ravin N.V."/>
        </authorList>
    </citation>
    <scope>NUCLEOTIDE SEQUENCE [LARGE SCALE GENOMIC DNA]</scope>
    <source>
        <strain evidence="6 7">M1803</strain>
    </source>
</reference>
<dbReference type="Proteomes" id="UP000593765">
    <property type="component" value="Chromosome"/>
</dbReference>
<feature type="signal peptide" evidence="2">
    <location>
        <begin position="1"/>
        <end position="23"/>
    </location>
</feature>
<sequence length="1074" mass="117667">MTNRFFITVGSFMLAALVRHATASDQSLPTPEQTAFFEQKIRPVLVESCYQCHSAAAVTNKKLKGGLYVDSREGLLKGGDTGPAIVPGQSAKSLLIKAMKWDDDNLQMPPKTRLPDSVISDFARWIDMGAPDPRTGGPIAKREIDIVAGREHWSYRPLQKVPIPQVKNTAWATTDIDRFILAGLESAGIAPSAPVSREKLARRAYFDLTGLPPTPEQMREFLADESPTAFGKLLDRLLASEQYGERWGRHWLDVVRYAESGGYEFDAFRPGAYHYRDWVIKAINNDMPYDQFVRMQLAGDKLMPGELEGAAAAGFLVSGPYPGQITAKTRERIRYDQLDDMIATTGEAMLATTLKCVRCHEHKYDPIPQKDYYGLASALARTEHGDVKIDPNHAETQQKVEAFEAATRPMREALAAYTRDELPGRLEAWRTQKLPTIKYEPATRWQALDVLSASAVSAQLHVAAGGIIRYESGKEKDDTYTIKAVTFQTGLSQIRLDALADKASPKNGPGLSDNGNFVLADLKVIAKPLDPADKTKPITLKLNAVKATFEQKDYPLSAAVDNSPQSGWAVSPKLGVDHAAVFGIEGQSVGFPGGTELEIQLKFSRFFGLGKARLSFGNAENPLALETPVEPQNLRELLAMLRTPAVTSNVTPNDRGPAAASKQATPAAQADPTKNHLLRWFGAVDEKASGLLAALQNQEMKRPRPPLINVYSTRAGGADVYLLKRGEVDNKAGKADVSFLQVLTTGEADQWINAANTIAAAPGNPAAPMQGRGRSAARAARATPPSTPPTGPDGRVALAYWITDTKAGAGQLLARVIVNRVWKYHFGEGLVRTPNDFGIQGDKPTHPELLDYLASELIRNNWQLKPLHRLIMTSAAYQQGADNAPAAMQRDPENKLWWHRPSRRLEAEAVRDSLLVVGGRLDSQLYGPSVAALESPRRSVYLRVKRSELVPFMTLFDGPEPTQSIGDRGTTTVPTQALTLMNSPFVRDTASRLAKRARADAKTTEEAVDHAFKIALGRSPNARERNLFESHIRTQIAELQPADKNPAATVAATERALLQACMIILCSNEFIYVD</sequence>
<evidence type="ECO:0000256" key="1">
    <source>
        <dbReference type="SAM" id="MobiDB-lite"/>
    </source>
</evidence>
<evidence type="ECO:0000259" key="5">
    <source>
        <dbReference type="Pfam" id="PF07635"/>
    </source>
</evidence>
<evidence type="ECO:0000259" key="4">
    <source>
        <dbReference type="Pfam" id="PF07587"/>
    </source>
</evidence>
<evidence type="ECO:0000313" key="7">
    <source>
        <dbReference type="Proteomes" id="UP000593765"/>
    </source>
</evidence>
<proteinExistence type="predicted"/>
<dbReference type="InterPro" id="IPR011444">
    <property type="entry name" value="DUF1549"/>
</dbReference>
<feature type="compositionally biased region" description="Low complexity" evidence="1">
    <location>
        <begin position="771"/>
        <end position="784"/>
    </location>
</feature>
<dbReference type="RefSeq" id="WP_206293461.1">
    <property type="nucleotide sequence ID" value="NZ_CP063458.1"/>
</dbReference>
<feature type="domain" description="DUF1549" evidence="3">
    <location>
        <begin position="176"/>
        <end position="383"/>
    </location>
</feature>
<evidence type="ECO:0000259" key="3">
    <source>
        <dbReference type="Pfam" id="PF07583"/>
    </source>
</evidence>
<dbReference type="Pfam" id="PF07587">
    <property type="entry name" value="PSD1"/>
    <property type="match status" value="1"/>
</dbReference>
<evidence type="ECO:0000313" key="6">
    <source>
        <dbReference type="EMBL" id="QOV90380.1"/>
    </source>
</evidence>
<feature type="domain" description="Cytochrome C Planctomycete-type" evidence="5">
    <location>
        <begin position="49"/>
        <end position="111"/>
    </location>
</feature>
<accession>A0A7M2X0W7</accession>
<dbReference type="KEGG" id="hbs:IPV69_03150"/>
<dbReference type="AlphaFoldDB" id="A0A7M2X0W7"/>
<feature type="region of interest" description="Disordered" evidence="1">
    <location>
        <begin position="647"/>
        <end position="672"/>
    </location>
</feature>